<dbReference type="InterPro" id="IPR036097">
    <property type="entry name" value="HisK_dim/P_sf"/>
</dbReference>
<dbReference type="Pfam" id="PF00989">
    <property type="entry name" value="PAS"/>
    <property type="match status" value="2"/>
</dbReference>
<dbReference type="Proteomes" id="UP000597444">
    <property type="component" value="Unassembled WGS sequence"/>
</dbReference>
<dbReference type="InterPro" id="IPR035965">
    <property type="entry name" value="PAS-like_dom_sf"/>
</dbReference>
<evidence type="ECO:0000256" key="5">
    <source>
        <dbReference type="ARBA" id="ARBA00022475"/>
    </source>
</evidence>
<dbReference type="SUPFAM" id="SSF55781">
    <property type="entry name" value="GAF domain-like"/>
    <property type="match status" value="1"/>
</dbReference>
<dbReference type="PANTHER" id="PTHR42878:SF7">
    <property type="entry name" value="SENSOR HISTIDINE KINASE GLRK"/>
    <property type="match status" value="1"/>
</dbReference>
<evidence type="ECO:0000256" key="2">
    <source>
        <dbReference type="ARBA" id="ARBA00004236"/>
    </source>
</evidence>
<dbReference type="InterPro" id="IPR029016">
    <property type="entry name" value="GAF-like_dom_sf"/>
</dbReference>
<comment type="caution">
    <text evidence="19">The sequence shown here is derived from an EMBL/GenBank/DDBJ whole genome shotgun (WGS) entry which is preliminary data.</text>
</comment>
<dbReference type="SUPFAM" id="SSF47384">
    <property type="entry name" value="Homodimeric domain of signal transducing histidine kinase"/>
    <property type="match status" value="1"/>
</dbReference>
<feature type="domain" description="PAC" evidence="18">
    <location>
        <begin position="205"/>
        <end position="257"/>
    </location>
</feature>
<dbReference type="InterPro" id="IPR000014">
    <property type="entry name" value="PAS"/>
</dbReference>
<dbReference type="GO" id="GO:0045121">
    <property type="term" value="C:membrane raft"/>
    <property type="evidence" value="ECO:0007669"/>
    <property type="project" value="UniProtKB-SubCell"/>
</dbReference>
<dbReference type="GO" id="GO:0006355">
    <property type="term" value="P:regulation of DNA-templated transcription"/>
    <property type="evidence" value="ECO:0007669"/>
    <property type="project" value="InterPro"/>
</dbReference>
<evidence type="ECO:0000256" key="11">
    <source>
        <dbReference type="ARBA" id="ARBA00022840"/>
    </source>
</evidence>
<dbReference type="GO" id="GO:0007234">
    <property type="term" value="P:osmosensory signaling via phosphorelay pathway"/>
    <property type="evidence" value="ECO:0007669"/>
    <property type="project" value="TreeGrafter"/>
</dbReference>
<dbReference type="FunFam" id="3.30.565.10:FF:000023">
    <property type="entry name" value="PAS domain-containing sensor histidine kinase"/>
    <property type="match status" value="1"/>
</dbReference>
<dbReference type="GO" id="GO:0000155">
    <property type="term" value="F:phosphorelay sensor kinase activity"/>
    <property type="evidence" value="ECO:0007669"/>
    <property type="project" value="InterPro"/>
</dbReference>
<keyword evidence="9" id="KW-0547">Nucleotide-binding</keyword>
<dbReference type="PROSITE" id="PS50109">
    <property type="entry name" value="HIS_KIN"/>
    <property type="match status" value="1"/>
</dbReference>
<dbReference type="InterPro" id="IPR050351">
    <property type="entry name" value="BphY/WalK/GraS-like"/>
</dbReference>
<dbReference type="Pfam" id="PF08448">
    <property type="entry name" value="PAS_4"/>
    <property type="match status" value="1"/>
</dbReference>
<feature type="domain" description="PAS" evidence="17">
    <location>
        <begin position="132"/>
        <end position="201"/>
    </location>
</feature>
<evidence type="ECO:0000256" key="6">
    <source>
        <dbReference type="ARBA" id="ARBA00022553"/>
    </source>
</evidence>
<evidence type="ECO:0000256" key="7">
    <source>
        <dbReference type="ARBA" id="ARBA00022679"/>
    </source>
</evidence>
<dbReference type="InterPro" id="IPR000700">
    <property type="entry name" value="PAS-assoc_C"/>
</dbReference>
<evidence type="ECO:0000259" key="16">
    <source>
        <dbReference type="PROSITE" id="PS50109"/>
    </source>
</evidence>
<dbReference type="RefSeq" id="WP_220207928.1">
    <property type="nucleotide sequence ID" value="NZ_BNJK01000001.1"/>
</dbReference>
<dbReference type="SMART" id="SM00091">
    <property type="entry name" value="PAS"/>
    <property type="match status" value="3"/>
</dbReference>
<evidence type="ECO:0000259" key="18">
    <source>
        <dbReference type="PROSITE" id="PS50113"/>
    </source>
</evidence>
<dbReference type="InterPro" id="IPR005467">
    <property type="entry name" value="His_kinase_dom"/>
</dbReference>
<evidence type="ECO:0000256" key="8">
    <source>
        <dbReference type="ARBA" id="ARBA00022692"/>
    </source>
</evidence>
<dbReference type="PROSITE" id="PS50112">
    <property type="entry name" value="PAS"/>
    <property type="match status" value="2"/>
</dbReference>
<dbReference type="FunFam" id="1.10.287.130:FF:000001">
    <property type="entry name" value="Two-component sensor histidine kinase"/>
    <property type="match status" value="1"/>
</dbReference>
<dbReference type="InterPro" id="IPR004358">
    <property type="entry name" value="Sig_transdc_His_kin-like_C"/>
</dbReference>
<dbReference type="SMART" id="SM00388">
    <property type="entry name" value="HisKA"/>
    <property type="match status" value="1"/>
</dbReference>
<dbReference type="GO" id="GO:0030295">
    <property type="term" value="F:protein kinase activator activity"/>
    <property type="evidence" value="ECO:0007669"/>
    <property type="project" value="TreeGrafter"/>
</dbReference>
<dbReference type="EC" id="2.7.13.3" evidence="4"/>
<dbReference type="GO" id="GO:0005886">
    <property type="term" value="C:plasma membrane"/>
    <property type="evidence" value="ECO:0007669"/>
    <property type="project" value="UniProtKB-SubCell"/>
</dbReference>
<feature type="domain" description="PAC" evidence="18">
    <location>
        <begin position="83"/>
        <end position="135"/>
    </location>
</feature>
<dbReference type="Gene3D" id="3.30.450.40">
    <property type="match status" value="1"/>
</dbReference>
<dbReference type="CDD" id="cd00075">
    <property type="entry name" value="HATPase"/>
    <property type="match status" value="1"/>
</dbReference>
<dbReference type="Gene3D" id="3.30.565.10">
    <property type="entry name" value="Histidine kinase-like ATPase, C-terminal domain"/>
    <property type="match status" value="1"/>
</dbReference>
<keyword evidence="7" id="KW-0808">Transferase</keyword>
<keyword evidence="12" id="KW-1133">Transmembrane helix</keyword>
<accession>A0A8J3IWH4</accession>
<reference evidence="19" key="1">
    <citation type="submission" date="2020-10" db="EMBL/GenBank/DDBJ databases">
        <title>Taxonomic study of unclassified bacteria belonging to the class Ktedonobacteria.</title>
        <authorList>
            <person name="Yabe S."/>
            <person name="Wang C.M."/>
            <person name="Zheng Y."/>
            <person name="Sakai Y."/>
            <person name="Cavaletti L."/>
            <person name="Monciardini P."/>
            <person name="Donadio S."/>
        </authorList>
    </citation>
    <scope>NUCLEOTIDE SEQUENCE</scope>
    <source>
        <strain evidence="19">ID150040</strain>
    </source>
</reference>
<dbReference type="GO" id="GO:0000156">
    <property type="term" value="F:phosphorelay response regulator activity"/>
    <property type="evidence" value="ECO:0007669"/>
    <property type="project" value="TreeGrafter"/>
</dbReference>
<dbReference type="Pfam" id="PF00512">
    <property type="entry name" value="HisKA"/>
    <property type="match status" value="1"/>
</dbReference>
<keyword evidence="8" id="KW-0812">Transmembrane</keyword>
<feature type="domain" description="Histidine kinase" evidence="16">
    <location>
        <begin position="566"/>
        <end position="784"/>
    </location>
</feature>
<dbReference type="SMART" id="SM00086">
    <property type="entry name" value="PAC"/>
    <property type="match status" value="3"/>
</dbReference>
<dbReference type="SUPFAM" id="SSF55785">
    <property type="entry name" value="PYP-like sensor domain (PAS domain)"/>
    <property type="match status" value="3"/>
</dbReference>
<keyword evidence="14" id="KW-0472">Membrane</keyword>
<proteinExistence type="predicted"/>
<name>A0A8J3IWH4_9CHLR</name>
<feature type="domain" description="PAS" evidence="17">
    <location>
        <begin position="10"/>
        <end position="75"/>
    </location>
</feature>
<dbReference type="InterPro" id="IPR013767">
    <property type="entry name" value="PAS_fold"/>
</dbReference>
<dbReference type="PRINTS" id="PR00344">
    <property type="entry name" value="BCTRLSENSOR"/>
</dbReference>
<feature type="region of interest" description="Disordered" evidence="15">
    <location>
        <begin position="788"/>
        <end position="807"/>
    </location>
</feature>
<dbReference type="InterPro" id="IPR003661">
    <property type="entry name" value="HisK_dim/P_dom"/>
</dbReference>
<evidence type="ECO:0000313" key="19">
    <source>
        <dbReference type="EMBL" id="GHO97366.1"/>
    </source>
</evidence>
<dbReference type="PANTHER" id="PTHR42878">
    <property type="entry name" value="TWO-COMPONENT HISTIDINE KINASE"/>
    <property type="match status" value="1"/>
</dbReference>
<dbReference type="CDD" id="cd00082">
    <property type="entry name" value="HisKA"/>
    <property type="match status" value="1"/>
</dbReference>
<organism evidence="19 20">
    <name type="scientific">Reticulibacter mediterranei</name>
    <dbReference type="NCBI Taxonomy" id="2778369"/>
    <lineage>
        <taxon>Bacteria</taxon>
        <taxon>Bacillati</taxon>
        <taxon>Chloroflexota</taxon>
        <taxon>Ktedonobacteria</taxon>
        <taxon>Ktedonobacterales</taxon>
        <taxon>Reticulibacteraceae</taxon>
        <taxon>Reticulibacter</taxon>
    </lineage>
</organism>
<dbReference type="Gene3D" id="1.10.287.130">
    <property type="match status" value="1"/>
</dbReference>
<dbReference type="SMART" id="SM00065">
    <property type="entry name" value="GAF"/>
    <property type="match status" value="1"/>
</dbReference>
<evidence type="ECO:0000256" key="12">
    <source>
        <dbReference type="ARBA" id="ARBA00022989"/>
    </source>
</evidence>
<feature type="domain" description="PAC" evidence="18">
    <location>
        <begin position="509"/>
        <end position="562"/>
    </location>
</feature>
<dbReference type="SMART" id="SM00387">
    <property type="entry name" value="HATPase_c"/>
    <property type="match status" value="1"/>
</dbReference>
<gene>
    <name evidence="19" type="ORF">KSF_074140</name>
</gene>
<evidence type="ECO:0000256" key="4">
    <source>
        <dbReference type="ARBA" id="ARBA00012438"/>
    </source>
</evidence>
<feature type="compositionally biased region" description="Basic and acidic residues" evidence="15">
    <location>
        <begin position="796"/>
        <end position="807"/>
    </location>
</feature>
<dbReference type="NCBIfam" id="TIGR00229">
    <property type="entry name" value="sensory_box"/>
    <property type="match status" value="3"/>
</dbReference>
<dbReference type="InterPro" id="IPR013656">
    <property type="entry name" value="PAS_4"/>
</dbReference>
<keyword evidence="13" id="KW-0902">Two-component regulatory system</keyword>
<dbReference type="Pfam" id="PF01590">
    <property type="entry name" value="GAF"/>
    <property type="match status" value="1"/>
</dbReference>
<protein>
    <recommendedName>
        <fullName evidence="4">histidine kinase</fullName>
        <ecNumber evidence="4">2.7.13.3</ecNumber>
    </recommendedName>
</protein>
<evidence type="ECO:0000256" key="1">
    <source>
        <dbReference type="ARBA" id="ARBA00000085"/>
    </source>
</evidence>
<dbReference type="InterPro" id="IPR001610">
    <property type="entry name" value="PAC"/>
</dbReference>
<comment type="catalytic activity">
    <reaction evidence="1">
        <text>ATP + protein L-histidine = ADP + protein N-phospho-L-histidine.</text>
        <dbReference type="EC" id="2.7.13.3"/>
    </reaction>
</comment>
<evidence type="ECO:0000256" key="13">
    <source>
        <dbReference type="ARBA" id="ARBA00023012"/>
    </source>
</evidence>
<dbReference type="Gene3D" id="3.30.450.20">
    <property type="entry name" value="PAS domain"/>
    <property type="match status" value="3"/>
</dbReference>
<evidence type="ECO:0000256" key="14">
    <source>
        <dbReference type="ARBA" id="ARBA00023136"/>
    </source>
</evidence>
<evidence type="ECO:0000256" key="10">
    <source>
        <dbReference type="ARBA" id="ARBA00022777"/>
    </source>
</evidence>
<evidence type="ECO:0000256" key="9">
    <source>
        <dbReference type="ARBA" id="ARBA00022741"/>
    </source>
</evidence>
<evidence type="ECO:0000256" key="3">
    <source>
        <dbReference type="ARBA" id="ARBA00004314"/>
    </source>
</evidence>
<evidence type="ECO:0000256" key="15">
    <source>
        <dbReference type="SAM" id="MobiDB-lite"/>
    </source>
</evidence>
<keyword evidence="10" id="KW-0418">Kinase</keyword>
<dbReference type="EMBL" id="BNJK01000001">
    <property type="protein sequence ID" value="GHO97366.1"/>
    <property type="molecule type" value="Genomic_DNA"/>
</dbReference>
<sequence length="807" mass="90500">MQRHQPVEEELGIYEAIIASSDDAIVSKTLEGIITSWNPAAERLFGYSAQEAIGQHITLIIPVERHPEEVEILAKLRAGQHIEHFETIRQRKDGRRIEVSLSISPVKNRAGRIIGAAKIARDLSERRQAERARLHLAALVKSADTSIIGKTSEGIITSWNLAAQRLYGYSAQEAVGQPITLIFPVDRQQESATIMQRIRRGERVELYETIRQRKDGSLVPVSVVVSPIYDQAGNLIGASDIAHDITDRKRAEQEQRLLEHLSHHLASTLDAQVMLTKIGDLLVGQWADWWNLDLVDAAGQITHQHVMHRDPELLRPVHLLRERLLLAPSSPLGVPHVVRSGQAELYPEISDEIFVTRSSREELAVARQVRPRSAMFAPLLARDQITGILSLVRTTSDKPYDARDLALAQEVGRRVGLALEHARLYRDVQQGREQLAIILQGVADGIIVSTPEQDFLYANEVAARMCGLSSATELQGCSEEILHRIFRPVDEQEDGTGGWELPHRRVLAGKPEAQITLHAQGKDQWVQVIARPVLAPDGTVSMAVSILHDITERMQVERRKDTFISMTSHELKTPVTSLKGFSYVLKRHLSKREDAQALSYLERMDVQFERLSRLINDLLDISRMQSGKLMLRVEPVDLDALIDETVETVQATTATHHLAAQGQTGVQVMGDPERLGQVFINLLTNAIKYSPQAERVVVHRRLEAEGQQVEVRVQDFGIGIDPVHHKKIFERFYQVTDREEKTYPGLGIGLYITSDIVARHRGRMWVESRKGQGATFVVTLPRLEASLSATQPGGNERGERFDVRKDG</sequence>
<evidence type="ECO:0000313" key="20">
    <source>
        <dbReference type="Proteomes" id="UP000597444"/>
    </source>
</evidence>
<keyword evidence="5" id="KW-1003">Cell membrane</keyword>
<comment type="subcellular location">
    <subcellularLocation>
        <location evidence="2">Cell membrane</location>
    </subcellularLocation>
    <subcellularLocation>
        <location evidence="3">Membrane raft</location>
        <topology evidence="3">Multi-pass membrane protein</topology>
    </subcellularLocation>
</comment>
<dbReference type="GO" id="GO:0005524">
    <property type="term" value="F:ATP binding"/>
    <property type="evidence" value="ECO:0007669"/>
    <property type="project" value="UniProtKB-KW"/>
</dbReference>
<dbReference type="SUPFAM" id="SSF55874">
    <property type="entry name" value="ATPase domain of HSP90 chaperone/DNA topoisomerase II/histidine kinase"/>
    <property type="match status" value="1"/>
</dbReference>
<dbReference type="InterPro" id="IPR036890">
    <property type="entry name" value="HATPase_C_sf"/>
</dbReference>
<evidence type="ECO:0000259" key="17">
    <source>
        <dbReference type="PROSITE" id="PS50112"/>
    </source>
</evidence>
<keyword evidence="20" id="KW-1185">Reference proteome</keyword>
<dbReference type="Pfam" id="PF02518">
    <property type="entry name" value="HATPase_c"/>
    <property type="match status" value="1"/>
</dbReference>
<dbReference type="InterPro" id="IPR003594">
    <property type="entry name" value="HATPase_dom"/>
</dbReference>
<dbReference type="AlphaFoldDB" id="A0A8J3IWH4"/>
<dbReference type="CDD" id="cd00130">
    <property type="entry name" value="PAS"/>
    <property type="match status" value="3"/>
</dbReference>
<keyword evidence="6" id="KW-0597">Phosphoprotein</keyword>
<dbReference type="InterPro" id="IPR003018">
    <property type="entry name" value="GAF"/>
</dbReference>
<dbReference type="PROSITE" id="PS50113">
    <property type="entry name" value="PAC"/>
    <property type="match status" value="3"/>
</dbReference>
<keyword evidence="11" id="KW-0067">ATP-binding</keyword>